<feature type="region of interest" description="Disordered" evidence="1">
    <location>
        <begin position="400"/>
        <end position="433"/>
    </location>
</feature>
<sequence length="433" mass="47416">MANPKCVFEFRKKADLSPENVKGKEDKIEIRNGIDGIPIQPHANNNVNHSASHLQKILPIDVGSHGIPTSKHDIIEIQPEEATIEQGLQSLDGINDFESTANGVKMENASTRDNVTVTNCVGIKTVPTDDDVMNGVISIEIKNNEIPKPDVQMDNVVVNNLLSNDLANTEYTSDGVENTSVHSNAVSWSGDENEEFRISVGEELPSNNNKTDVNRTSANDNANDVDIIGNCTGNSINEESANETNEDFKNELEKNLENLDGKLDKNIKYQDTRLFELNKSGKLSTEVVMKSTDLLQTVHNNSGSITLLMQPTDTKNTGVLNNGYRNDEDENYTGAPSGDTGTEDTDHSFYGGQVSRPDADGQSIDGSTYYPGYERMANSDHVSENRFNKTNPREKKLVSVMNENIQPNGNQSGTDNSGFISDDDSIDTVVDIS</sequence>
<feature type="compositionally biased region" description="Polar residues" evidence="1">
    <location>
        <begin position="401"/>
        <end position="419"/>
    </location>
</feature>
<evidence type="ECO:0000313" key="3">
    <source>
        <dbReference type="Proteomes" id="UP001347796"/>
    </source>
</evidence>
<dbReference type="EMBL" id="JAZGQO010000018">
    <property type="protein sequence ID" value="KAK6167923.1"/>
    <property type="molecule type" value="Genomic_DNA"/>
</dbReference>
<proteinExistence type="predicted"/>
<gene>
    <name evidence="2" type="ORF">SNE40_021847</name>
</gene>
<protein>
    <submittedName>
        <fullName evidence="2">Uncharacterized protein</fullName>
    </submittedName>
</protein>
<comment type="caution">
    <text evidence="2">The sequence shown here is derived from an EMBL/GenBank/DDBJ whole genome shotgun (WGS) entry which is preliminary data.</text>
</comment>
<evidence type="ECO:0000313" key="2">
    <source>
        <dbReference type="EMBL" id="KAK6167923.1"/>
    </source>
</evidence>
<evidence type="ECO:0000256" key="1">
    <source>
        <dbReference type="SAM" id="MobiDB-lite"/>
    </source>
</evidence>
<organism evidence="2 3">
    <name type="scientific">Patella caerulea</name>
    <name type="common">Rayed Mediterranean limpet</name>
    <dbReference type="NCBI Taxonomy" id="87958"/>
    <lineage>
        <taxon>Eukaryota</taxon>
        <taxon>Metazoa</taxon>
        <taxon>Spiralia</taxon>
        <taxon>Lophotrochozoa</taxon>
        <taxon>Mollusca</taxon>
        <taxon>Gastropoda</taxon>
        <taxon>Patellogastropoda</taxon>
        <taxon>Patelloidea</taxon>
        <taxon>Patellidae</taxon>
        <taxon>Patella</taxon>
    </lineage>
</organism>
<reference evidence="2 3" key="1">
    <citation type="submission" date="2024-01" db="EMBL/GenBank/DDBJ databases">
        <title>The genome of the rayed Mediterranean limpet Patella caerulea (Linnaeus, 1758).</title>
        <authorList>
            <person name="Anh-Thu Weber A."/>
            <person name="Halstead-Nussloch G."/>
        </authorList>
    </citation>
    <scope>NUCLEOTIDE SEQUENCE [LARGE SCALE GENOMIC DNA]</scope>
    <source>
        <strain evidence="2">AATW-2023a</strain>
        <tissue evidence="2">Whole specimen</tissue>
    </source>
</reference>
<dbReference type="Proteomes" id="UP001347796">
    <property type="component" value="Unassembled WGS sequence"/>
</dbReference>
<name>A0AAN8G8H7_PATCE</name>
<keyword evidence="3" id="KW-1185">Reference proteome</keyword>
<feature type="region of interest" description="Disordered" evidence="1">
    <location>
        <begin position="321"/>
        <end position="372"/>
    </location>
</feature>
<dbReference type="AlphaFoldDB" id="A0AAN8G8H7"/>
<accession>A0AAN8G8H7</accession>